<reference evidence="2 3" key="1">
    <citation type="submission" date="2009-05" db="EMBL/GenBank/DDBJ databases">
        <title>The draft genome of Acidovorax delafieldii 2AN.</title>
        <authorList>
            <consortium name="US DOE Joint Genome Institute (JGI-PGF)"/>
            <person name="Lucas S."/>
            <person name="Copeland A."/>
            <person name="Lapidus A."/>
            <person name="Glavina del Rio T."/>
            <person name="Tice H."/>
            <person name="Bruce D."/>
            <person name="Goodwin L."/>
            <person name="Pitluck S."/>
            <person name="Larimer F."/>
            <person name="Land M.L."/>
            <person name="Hauser L."/>
            <person name="Shelobolina E.S."/>
            <person name="Picardal F."/>
            <person name="Roden E."/>
            <person name="Emerson D."/>
        </authorList>
    </citation>
    <scope>NUCLEOTIDE SEQUENCE [LARGE SCALE GENOMIC DNA]</scope>
    <source>
        <strain evidence="2 3">2AN</strain>
    </source>
</reference>
<organism evidence="2 3">
    <name type="scientific">Acidovorax delafieldii 2AN</name>
    <dbReference type="NCBI Taxonomy" id="573060"/>
    <lineage>
        <taxon>Bacteria</taxon>
        <taxon>Pseudomonadati</taxon>
        <taxon>Pseudomonadota</taxon>
        <taxon>Betaproteobacteria</taxon>
        <taxon>Burkholderiales</taxon>
        <taxon>Comamonadaceae</taxon>
        <taxon>Acidovorax</taxon>
    </lineage>
</organism>
<dbReference type="PATRIC" id="fig|573060.9.peg.4297"/>
<feature type="compositionally biased region" description="Basic residues" evidence="1">
    <location>
        <begin position="1"/>
        <end position="10"/>
    </location>
</feature>
<dbReference type="Proteomes" id="UP000003856">
    <property type="component" value="Unassembled WGS sequence"/>
</dbReference>
<comment type="caution">
    <text evidence="2">The sequence shown here is derived from an EMBL/GenBank/DDBJ whole genome shotgun (WGS) entry which is preliminary data.</text>
</comment>
<name>C5T1U0_ACIDE</name>
<gene>
    <name evidence="2" type="ORF">AcdelDRAFT_0870</name>
</gene>
<dbReference type="AlphaFoldDB" id="C5T1U0"/>
<dbReference type="Gene3D" id="3.30.50.20">
    <property type="entry name" value="prophage-derive protein ybcO"/>
    <property type="match status" value="1"/>
</dbReference>
<protein>
    <submittedName>
        <fullName evidence="2">Uncharacterized protein</fullName>
    </submittedName>
</protein>
<feature type="compositionally biased region" description="Basic and acidic residues" evidence="1">
    <location>
        <begin position="11"/>
        <end position="22"/>
    </location>
</feature>
<keyword evidence="3" id="KW-1185">Reference proteome</keyword>
<sequence length="152" mass="16782">MKRTGFRPRAPRREQRDPDRLRAMPTVTPGAFRAPQPVVDAPASAPKDTPIRSQAYLRLVAQLPCKHCGICGHSQAAHANTGKGMGTKACDLQTFPLCADRPGQRGCHSFFDQGALFGKEARRLIEPAWVADTQRRIRAMGVWPPGLRYPDP</sequence>
<feature type="region of interest" description="Disordered" evidence="1">
    <location>
        <begin position="1"/>
        <end position="47"/>
    </location>
</feature>
<evidence type="ECO:0000313" key="3">
    <source>
        <dbReference type="Proteomes" id="UP000003856"/>
    </source>
</evidence>
<proteinExistence type="predicted"/>
<dbReference type="EMBL" id="ACQT01000014">
    <property type="protein sequence ID" value="EER61535.1"/>
    <property type="molecule type" value="Genomic_DNA"/>
</dbReference>
<dbReference type="InterPro" id="IPR010373">
    <property type="entry name" value="DUF968"/>
</dbReference>
<evidence type="ECO:0000313" key="2">
    <source>
        <dbReference type="EMBL" id="EER61535.1"/>
    </source>
</evidence>
<dbReference type="Pfam" id="PF06147">
    <property type="entry name" value="DUF968"/>
    <property type="match status" value="1"/>
</dbReference>
<accession>C5T1U0</accession>
<evidence type="ECO:0000256" key="1">
    <source>
        <dbReference type="SAM" id="MobiDB-lite"/>
    </source>
</evidence>